<accession>A0A6A6J3Y2</accession>
<keyword evidence="4" id="KW-1185">Reference proteome</keyword>
<dbReference type="GeneID" id="54584100"/>
<evidence type="ECO:0000256" key="1">
    <source>
        <dbReference type="ARBA" id="ARBA00023242"/>
    </source>
</evidence>
<proteinExistence type="predicted"/>
<feature type="region of interest" description="Disordered" evidence="2">
    <location>
        <begin position="1"/>
        <end position="24"/>
    </location>
</feature>
<gene>
    <name evidence="3" type="ORF">BU26DRAFT_527358</name>
</gene>
<protein>
    <recommendedName>
        <fullName evidence="5">Zn(2)-C6 fungal-type domain-containing protein</fullName>
    </recommendedName>
</protein>
<dbReference type="GO" id="GO:0008270">
    <property type="term" value="F:zinc ion binding"/>
    <property type="evidence" value="ECO:0007669"/>
    <property type="project" value="InterPro"/>
</dbReference>
<dbReference type="OrthoDB" id="5362630at2759"/>
<evidence type="ECO:0000313" key="3">
    <source>
        <dbReference type="EMBL" id="KAF2257278.1"/>
    </source>
</evidence>
<evidence type="ECO:0000256" key="2">
    <source>
        <dbReference type="SAM" id="MobiDB-lite"/>
    </source>
</evidence>
<reference evidence="3" key="1">
    <citation type="journal article" date="2020" name="Stud. Mycol.">
        <title>101 Dothideomycetes genomes: a test case for predicting lifestyles and emergence of pathogens.</title>
        <authorList>
            <person name="Haridas S."/>
            <person name="Albert R."/>
            <person name="Binder M."/>
            <person name="Bloem J."/>
            <person name="Labutti K."/>
            <person name="Salamov A."/>
            <person name="Andreopoulos B."/>
            <person name="Baker S."/>
            <person name="Barry K."/>
            <person name="Bills G."/>
            <person name="Bluhm B."/>
            <person name="Cannon C."/>
            <person name="Castanera R."/>
            <person name="Culley D."/>
            <person name="Daum C."/>
            <person name="Ezra D."/>
            <person name="Gonzalez J."/>
            <person name="Henrissat B."/>
            <person name="Kuo A."/>
            <person name="Liang C."/>
            <person name="Lipzen A."/>
            <person name="Lutzoni F."/>
            <person name="Magnuson J."/>
            <person name="Mondo S."/>
            <person name="Nolan M."/>
            <person name="Ohm R."/>
            <person name="Pangilinan J."/>
            <person name="Park H.-J."/>
            <person name="Ramirez L."/>
            <person name="Alfaro M."/>
            <person name="Sun H."/>
            <person name="Tritt A."/>
            <person name="Yoshinaga Y."/>
            <person name="Zwiers L.-H."/>
            <person name="Turgeon B."/>
            <person name="Goodwin S."/>
            <person name="Spatafora J."/>
            <person name="Crous P."/>
            <person name="Grigoriev I."/>
        </authorList>
    </citation>
    <scope>NUCLEOTIDE SEQUENCE</scope>
    <source>
        <strain evidence="3">CBS 122368</strain>
    </source>
</reference>
<name>A0A6A6J3Y2_9PLEO</name>
<dbReference type="Proteomes" id="UP000800094">
    <property type="component" value="Unassembled WGS sequence"/>
</dbReference>
<sequence>MLDAGASASTSPVYERAPDLDPGWQAVETQPANGGYAQLNQLIPAAAAPQGSRRGSQKKNLARVPASFVQRQEKVKISKRNGPLDEITRQKTHRMRKKKNGCLRCRFFKVGCDDGEVCQRCLKVEGNARSFKQPCTRDRLEDAYLVRHCNGRSVQEEGEFLGYDWVPNSGLYDMEVMWNLPGYGPIRMARPFTVKGRQYYPKRSFLDTATSIWSNENGELRAVKQPPYAIYDSASLILGLERYYSLYQDEIEGWIFNRVRHDEVAWLTYHEVVRMRNKTPRGPRNLLDLALRLQCLSIVSQGYGTVCSENVPGIQEYDFGKMGRSSYEAYDRNSRDRPLPGQMSQQMDVAILKSLKKLEKLCAKELGSRIFQSKIKPWYELLLALFVLFWNLEYISRGAEKYILAKNGTDLEGQVGNVVRNQLKKWDWAFRVLLQHWAAVMRDFDPLKLARENPEELRINGHVDAEGFQFLMKLAKVLEHGRPEQYPNPYVGAPSTYSSLTSEWIRALFKEAGA</sequence>
<dbReference type="AlphaFoldDB" id="A0A6A6J3Y2"/>
<evidence type="ECO:0008006" key="5">
    <source>
        <dbReference type="Google" id="ProtNLM"/>
    </source>
</evidence>
<dbReference type="InterPro" id="IPR001138">
    <property type="entry name" value="Zn2Cys6_DnaBD"/>
</dbReference>
<dbReference type="GO" id="GO:0000981">
    <property type="term" value="F:DNA-binding transcription factor activity, RNA polymerase II-specific"/>
    <property type="evidence" value="ECO:0007669"/>
    <property type="project" value="InterPro"/>
</dbReference>
<dbReference type="PANTHER" id="PTHR35392">
    <property type="entry name" value="ZN(II)2CYS6 TRANSCRIPTION FACTOR (EUROFUNG)-RELATED-RELATED"/>
    <property type="match status" value="1"/>
</dbReference>
<keyword evidence="1" id="KW-0539">Nucleus</keyword>
<dbReference type="CDD" id="cd00067">
    <property type="entry name" value="GAL4"/>
    <property type="match status" value="1"/>
</dbReference>
<evidence type="ECO:0000313" key="4">
    <source>
        <dbReference type="Proteomes" id="UP000800094"/>
    </source>
</evidence>
<dbReference type="RefSeq" id="XP_033692282.1">
    <property type="nucleotide sequence ID" value="XM_033830770.1"/>
</dbReference>
<dbReference type="EMBL" id="ML987189">
    <property type="protein sequence ID" value="KAF2257278.1"/>
    <property type="molecule type" value="Genomic_DNA"/>
</dbReference>
<organism evidence="3 4">
    <name type="scientific">Trematosphaeria pertusa</name>
    <dbReference type="NCBI Taxonomy" id="390896"/>
    <lineage>
        <taxon>Eukaryota</taxon>
        <taxon>Fungi</taxon>
        <taxon>Dikarya</taxon>
        <taxon>Ascomycota</taxon>
        <taxon>Pezizomycotina</taxon>
        <taxon>Dothideomycetes</taxon>
        <taxon>Pleosporomycetidae</taxon>
        <taxon>Pleosporales</taxon>
        <taxon>Massarineae</taxon>
        <taxon>Trematosphaeriaceae</taxon>
        <taxon>Trematosphaeria</taxon>
    </lineage>
</organism>
<dbReference type="InterPro" id="IPR052973">
    <property type="entry name" value="Fungal_sec-metab_reg_TF"/>
</dbReference>
<dbReference type="PANTHER" id="PTHR35392:SF3">
    <property type="entry name" value="ZN(2)-C6 FUNGAL-TYPE DOMAIN-CONTAINING PROTEIN"/>
    <property type="match status" value="1"/>
</dbReference>